<comment type="similarity">
    <text evidence="2">Belongs to the nucleoplasmin family.</text>
</comment>
<feature type="chain" id="PRO_5025368469" description="Nucleoplasmin core domain-containing protein" evidence="4">
    <location>
        <begin position="18"/>
        <end position="204"/>
    </location>
</feature>
<dbReference type="Ensembl" id="ENSACCT00020011960.1">
    <property type="protein sequence ID" value="ENSACCP00020011459.1"/>
    <property type="gene ID" value="ENSACCG00020007848.1"/>
</dbReference>
<protein>
    <recommendedName>
        <fullName evidence="5">Nucleoplasmin core domain-containing protein</fullName>
    </recommendedName>
</protein>
<accession>A0A663EHZ7</accession>
<organism evidence="6 7">
    <name type="scientific">Aquila chrysaetos chrysaetos</name>
    <dbReference type="NCBI Taxonomy" id="223781"/>
    <lineage>
        <taxon>Eukaryota</taxon>
        <taxon>Metazoa</taxon>
        <taxon>Chordata</taxon>
        <taxon>Craniata</taxon>
        <taxon>Vertebrata</taxon>
        <taxon>Euteleostomi</taxon>
        <taxon>Archelosauria</taxon>
        <taxon>Archosauria</taxon>
        <taxon>Dinosauria</taxon>
        <taxon>Saurischia</taxon>
        <taxon>Theropoda</taxon>
        <taxon>Coelurosauria</taxon>
        <taxon>Aves</taxon>
        <taxon>Neognathae</taxon>
        <taxon>Neoaves</taxon>
        <taxon>Telluraves</taxon>
        <taxon>Accipitrimorphae</taxon>
        <taxon>Accipitriformes</taxon>
        <taxon>Accipitridae</taxon>
        <taxon>Accipitrinae</taxon>
        <taxon>Aquila</taxon>
    </lineage>
</organism>
<keyword evidence="3" id="KW-0539">Nucleus</keyword>
<dbReference type="GeneTree" id="ENSGT00940000161418"/>
<evidence type="ECO:0000256" key="2">
    <source>
        <dbReference type="ARBA" id="ARBA00010744"/>
    </source>
</evidence>
<dbReference type="InParanoid" id="A0A663EHZ7"/>
<gene>
    <name evidence="6" type="primary">LOC115349764</name>
</gene>
<dbReference type="AlphaFoldDB" id="A0A663EHZ7"/>
<dbReference type="GO" id="GO:0005730">
    <property type="term" value="C:nucleolus"/>
    <property type="evidence" value="ECO:0007669"/>
    <property type="project" value="TreeGrafter"/>
</dbReference>
<dbReference type="SUPFAM" id="SSF69203">
    <property type="entry name" value="Nucleoplasmin-like core domain"/>
    <property type="match status" value="1"/>
</dbReference>
<feature type="signal peptide" evidence="4">
    <location>
        <begin position="1"/>
        <end position="17"/>
    </location>
</feature>
<feature type="domain" description="Nucleoplasmin core" evidence="5">
    <location>
        <begin position="75"/>
        <end position="175"/>
    </location>
</feature>
<proteinExistence type="inferred from homology"/>
<sequence length="204" mass="21766">MLFSLVFVSQELVPAAAVGSAVEDEHLFFLLQVTVGGEARCCPVGYGAARPGLLWWDLQAGAVGGVTVVVPCSTWGCQLNAGTRTCVVKEDDDLLEHLGLCLALQICLGAEARDELHVVAVDSKNTYGDHKPVPIAALRTSVLPMISLKGLELVPPVTFMLKCGAGPVYLSGQHITLEDDAKYEAHKEEFSKEDTGDEDDARAS</sequence>
<dbReference type="Gene3D" id="2.60.120.340">
    <property type="entry name" value="Nucleoplasmin core domain"/>
    <property type="match status" value="1"/>
</dbReference>
<evidence type="ECO:0000256" key="3">
    <source>
        <dbReference type="ARBA" id="ARBA00023242"/>
    </source>
</evidence>
<comment type="subcellular location">
    <subcellularLocation>
        <location evidence="1">Nucleus</location>
    </subcellularLocation>
</comment>
<evidence type="ECO:0000256" key="4">
    <source>
        <dbReference type="SAM" id="SignalP"/>
    </source>
</evidence>
<name>A0A663EHZ7_AQUCH</name>
<dbReference type="GO" id="GO:0006338">
    <property type="term" value="P:chromatin remodeling"/>
    <property type="evidence" value="ECO:0007669"/>
    <property type="project" value="TreeGrafter"/>
</dbReference>
<dbReference type="GO" id="GO:0003682">
    <property type="term" value="F:chromatin binding"/>
    <property type="evidence" value="ECO:0007669"/>
    <property type="project" value="TreeGrafter"/>
</dbReference>
<dbReference type="PANTHER" id="PTHR22747">
    <property type="entry name" value="NUCLEOPLASMIN"/>
    <property type="match status" value="1"/>
</dbReference>
<evidence type="ECO:0000256" key="1">
    <source>
        <dbReference type="ARBA" id="ARBA00004123"/>
    </source>
</evidence>
<reference evidence="6" key="2">
    <citation type="submission" date="2025-09" db="UniProtKB">
        <authorList>
            <consortium name="Ensembl"/>
        </authorList>
    </citation>
    <scope>IDENTIFICATION</scope>
</reference>
<dbReference type="InterPro" id="IPR004301">
    <property type="entry name" value="Nucleoplasmin"/>
</dbReference>
<dbReference type="GO" id="GO:0042393">
    <property type="term" value="F:histone binding"/>
    <property type="evidence" value="ECO:0007669"/>
    <property type="project" value="TreeGrafter"/>
</dbReference>
<dbReference type="Proteomes" id="UP000472275">
    <property type="component" value="Chromosome 13"/>
</dbReference>
<dbReference type="InterPro" id="IPR036824">
    <property type="entry name" value="Nucleoplasmin_core_dom_sf"/>
</dbReference>
<evidence type="ECO:0000259" key="5">
    <source>
        <dbReference type="Pfam" id="PF03066"/>
    </source>
</evidence>
<dbReference type="GO" id="GO:0005737">
    <property type="term" value="C:cytoplasm"/>
    <property type="evidence" value="ECO:0007669"/>
    <property type="project" value="TreeGrafter"/>
</dbReference>
<dbReference type="PANTHER" id="PTHR22747:SF39">
    <property type="entry name" value="NUCLEOPLASMIN CORE DOMAIN-CONTAINING PROTEIN"/>
    <property type="match status" value="1"/>
</dbReference>
<keyword evidence="4" id="KW-0732">Signal</keyword>
<dbReference type="GO" id="GO:0003723">
    <property type="term" value="F:RNA binding"/>
    <property type="evidence" value="ECO:0007669"/>
    <property type="project" value="TreeGrafter"/>
</dbReference>
<evidence type="ECO:0000313" key="7">
    <source>
        <dbReference type="Proteomes" id="UP000472275"/>
    </source>
</evidence>
<dbReference type="InterPro" id="IPR024057">
    <property type="entry name" value="Nucleoplasmin_core_dom"/>
</dbReference>
<dbReference type="GO" id="GO:0005654">
    <property type="term" value="C:nucleoplasm"/>
    <property type="evidence" value="ECO:0007669"/>
    <property type="project" value="TreeGrafter"/>
</dbReference>
<dbReference type="Pfam" id="PF03066">
    <property type="entry name" value="Nucleoplasmin"/>
    <property type="match status" value="1"/>
</dbReference>
<reference evidence="6" key="1">
    <citation type="submission" date="2025-08" db="UniProtKB">
        <authorList>
            <consortium name="Ensembl"/>
        </authorList>
    </citation>
    <scope>IDENTIFICATION</scope>
</reference>
<keyword evidence="7" id="KW-1185">Reference proteome</keyword>
<evidence type="ECO:0000313" key="6">
    <source>
        <dbReference type="Ensembl" id="ENSACCP00020011459.1"/>
    </source>
</evidence>